<organism evidence="1">
    <name type="scientific">freshwater metagenome</name>
    <dbReference type="NCBI Taxonomy" id="449393"/>
    <lineage>
        <taxon>unclassified sequences</taxon>
        <taxon>metagenomes</taxon>
        <taxon>ecological metagenomes</taxon>
    </lineage>
</organism>
<reference evidence="1" key="1">
    <citation type="submission" date="2020-05" db="EMBL/GenBank/DDBJ databases">
        <authorList>
            <person name="Chiriac C."/>
            <person name="Salcher M."/>
            <person name="Ghai R."/>
            <person name="Kavagutti S V."/>
        </authorList>
    </citation>
    <scope>NUCLEOTIDE SEQUENCE</scope>
</reference>
<name>A0A6J7LDY9_9ZZZZ</name>
<sequence length="116" mass="13016">MLNRLWRLAGDRFNYLTPTNRPIGFAYDVNGKRKRLYDTPKNPPGRLIAAQVLAPEQEAELLAYRGSLNPAAIGRQKSELQVMLLKLAKDKAEQLYLASFPSALPDIHKGIRVKAS</sequence>
<accession>A0A6J7LDY9</accession>
<dbReference type="AlphaFoldDB" id="A0A6J7LDY9"/>
<evidence type="ECO:0000313" key="1">
    <source>
        <dbReference type="EMBL" id="CAB4966588.1"/>
    </source>
</evidence>
<dbReference type="EMBL" id="CAFBNE010000125">
    <property type="protein sequence ID" value="CAB4966588.1"/>
    <property type="molecule type" value="Genomic_DNA"/>
</dbReference>
<gene>
    <name evidence="1" type="ORF">UFOPK3772_02824</name>
</gene>
<protein>
    <submittedName>
        <fullName evidence="1">Unannotated protein</fullName>
    </submittedName>
</protein>
<proteinExistence type="predicted"/>